<reference evidence="1" key="2">
    <citation type="submission" date="2020-09" db="EMBL/GenBank/DDBJ databases">
        <authorList>
            <person name="Sun Q."/>
            <person name="Zhou Y."/>
        </authorList>
    </citation>
    <scope>NUCLEOTIDE SEQUENCE</scope>
    <source>
        <strain evidence="1">CGMCC 4.3508</strain>
    </source>
</reference>
<dbReference type="RefSeq" id="WP_229719121.1">
    <property type="nucleotide sequence ID" value="NZ_BMMH01000021.1"/>
</dbReference>
<organism evidence="1 2">
    <name type="scientific">Nocardia jinanensis</name>
    <dbReference type="NCBI Taxonomy" id="382504"/>
    <lineage>
        <taxon>Bacteria</taxon>
        <taxon>Bacillati</taxon>
        <taxon>Actinomycetota</taxon>
        <taxon>Actinomycetes</taxon>
        <taxon>Mycobacteriales</taxon>
        <taxon>Nocardiaceae</taxon>
        <taxon>Nocardia</taxon>
    </lineage>
</organism>
<evidence type="ECO:0000313" key="2">
    <source>
        <dbReference type="Proteomes" id="UP000638263"/>
    </source>
</evidence>
<protein>
    <recommendedName>
        <fullName evidence="3">Histidine phosphatase family protein</fullName>
    </recommendedName>
</protein>
<evidence type="ECO:0008006" key="3">
    <source>
        <dbReference type="Google" id="ProtNLM"/>
    </source>
</evidence>
<gene>
    <name evidence="1" type="ORF">GCM10011588_60800</name>
</gene>
<sequence>MRTVHVVTHPEATHHVDRVGGWYDSGRIAAGERAAAVRRGLVAVVVSRCDTRHLRARR</sequence>
<evidence type="ECO:0000313" key="1">
    <source>
        <dbReference type="EMBL" id="GGL38005.1"/>
    </source>
</evidence>
<name>A0A917RV64_9NOCA</name>
<dbReference type="EMBL" id="BMMH01000021">
    <property type="protein sequence ID" value="GGL38005.1"/>
    <property type="molecule type" value="Genomic_DNA"/>
</dbReference>
<keyword evidence="2" id="KW-1185">Reference proteome</keyword>
<proteinExistence type="predicted"/>
<dbReference type="Proteomes" id="UP000638263">
    <property type="component" value="Unassembled WGS sequence"/>
</dbReference>
<accession>A0A917RV64</accession>
<comment type="caution">
    <text evidence="1">The sequence shown here is derived from an EMBL/GenBank/DDBJ whole genome shotgun (WGS) entry which is preliminary data.</text>
</comment>
<dbReference type="AlphaFoldDB" id="A0A917RV64"/>
<reference evidence="1" key="1">
    <citation type="journal article" date="2014" name="Int. J. Syst. Evol. Microbiol.">
        <title>Complete genome sequence of Corynebacterium casei LMG S-19264T (=DSM 44701T), isolated from a smear-ripened cheese.</title>
        <authorList>
            <consortium name="US DOE Joint Genome Institute (JGI-PGF)"/>
            <person name="Walter F."/>
            <person name="Albersmeier A."/>
            <person name="Kalinowski J."/>
            <person name="Ruckert C."/>
        </authorList>
    </citation>
    <scope>NUCLEOTIDE SEQUENCE</scope>
    <source>
        <strain evidence="1">CGMCC 4.3508</strain>
    </source>
</reference>